<dbReference type="InterPro" id="IPR045172">
    <property type="entry name" value="TBCB_Ubl"/>
</dbReference>
<dbReference type="SUPFAM" id="SSF54236">
    <property type="entry name" value="Ubiquitin-like"/>
    <property type="match status" value="1"/>
</dbReference>
<dbReference type="Gene3D" id="2.30.30.190">
    <property type="entry name" value="CAP Gly-rich-like domain"/>
    <property type="match status" value="1"/>
</dbReference>
<evidence type="ECO:0000256" key="4">
    <source>
        <dbReference type="ARBA" id="ARBA00025779"/>
    </source>
</evidence>
<dbReference type="CDD" id="cd01789">
    <property type="entry name" value="Ubl_TBCB"/>
    <property type="match status" value="1"/>
</dbReference>
<dbReference type="Gene3D" id="3.10.20.90">
    <property type="entry name" value="Phosphatidylinositol 3-kinase Catalytic Subunit, Chain A, domain 1"/>
    <property type="match status" value="1"/>
</dbReference>
<evidence type="ECO:0000256" key="2">
    <source>
        <dbReference type="ARBA" id="ARBA00022490"/>
    </source>
</evidence>
<dbReference type="SMART" id="SM00213">
    <property type="entry name" value="UBQ"/>
    <property type="match status" value="1"/>
</dbReference>
<protein>
    <recommendedName>
        <fullName evidence="9">CAP-Gly domain-containing protein</fullName>
    </recommendedName>
</protein>
<evidence type="ECO:0000259" key="6">
    <source>
        <dbReference type="PROSITE" id="PS50245"/>
    </source>
</evidence>
<dbReference type="GO" id="GO:0007021">
    <property type="term" value="P:tubulin complex assembly"/>
    <property type="evidence" value="ECO:0007669"/>
    <property type="project" value="InterPro"/>
</dbReference>
<proteinExistence type="inferred from homology"/>
<comment type="similarity">
    <text evidence="4">Belongs to the TBCB family.</text>
</comment>
<comment type="subcellular location">
    <subcellularLocation>
        <location evidence="1">Cytoplasm</location>
    </subcellularLocation>
</comment>
<dbReference type="InterPro" id="IPR000938">
    <property type="entry name" value="CAP-Gly_domain"/>
</dbReference>
<dbReference type="GO" id="GO:0035371">
    <property type="term" value="C:microtubule plus-end"/>
    <property type="evidence" value="ECO:0007669"/>
    <property type="project" value="TreeGrafter"/>
</dbReference>
<keyword evidence="2" id="KW-0963">Cytoplasm</keyword>
<dbReference type="GO" id="GO:0051010">
    <property type="term" value="F:microtubule plus-end binding"/>
    <property type="evidence" value="ECO:0007669"/>
    <property type="project" value="TreeGrafter"/>
</dbReference>
<evidence type="ECO:0000256" key="1">
    <source>
        <dbReference type="ARBA" id="ARBA00004496"/>
    </source>
</evidence>
<dbReference type="SUPFAM" id="SSF74924">
    <property type="entry name" value="Cap-Gly domain"/>
    <property type="match status" value="1"/>
</dbReference>
<keyword evidence="8" id="KW-1185">Reference proteome</keyword>
<name>F4RKU8_MELLP</name>
<dbReference type="STRING" id="747676.F4RKU8"/>
<dbReference type="PROSITE" id="PS50053">
    <property type="entry name" value="UBIQUITIN_2"/>
    <property type="match status" value="1"/>
</dbReference>
<reference evidence="8" key="1">
    <citation type="journal article" date="2011" name="Proc. Natl. Acad. Sci. U.S.A.">
        <title>Obligate biotrophy features unraveled by the genomic analysis of rust fungi.</title>
        <authorList>
            <person name="Duplessis S."/>
            <person name="Cuomo C.A."/>
            <person name="Lin Y.-C."/>
            <person name="Aerts A."/>
            <person name="Tisserant E."/>
            <person name="Veneault-Fourrey C."/>
            <person name="Joly D.L."/>
            <person name="Hacquard S."/>
            <person name="Amselem J."/>
            <person name="Cantarel B.L."/>
            <person name="Chiu R."/>
            <person name="Coutinho P.M."/>
            <person name="Feau N."/>
            <person name="Field M."/>
            <person name="Frey P."/>
            <person name="Gelhaye E."/>
            <person name="Goldberg J."/>
            <person name="Grabherr M.G."/>
            <person name="Kodira C.D."/>
            <person name="Kohler A."/>
            <person name="Kuees U."/>
            <person name="Lindquist E.A."/>
            <person name="Lucas S.M."/>
            <person name="Mago R."/>
            <person name="Mauceli E."/>
            <person name="Morin E."/>
            <person name="Murat C."/>
            <person name="Pangilinan J.L."/>
            <person name="Park R."/>
            <person name="Pearson M."/>
            <person name="Quesneville H."/>
            <person name="Rouhier N."/>
            <person name="Sakthikumar S."/>
            <person name="Salamov A.A."/>
            <person name="Schmutz J."/>
            <person name="Selles B."/>
            <person name="Shapiro H."/>
            <person name="Tanguay P."/>
            <person name="Tuskan G.A."/>
            <person name="Henrissat B."/>
            <person name="Van de Peer Y."/>
            <person name="Rouze P."/>
            <person name="Ellis J.G."/>
            <person name="Dodds P.N."/>
            <person name="Schein J.E."/>
            <person name="Zhong S."/>
            <person name="Hamelin R.C."/>
            <person name="Grigoriev I.V."/>
            <person name="Szabo L.J."/>
            <person name="Martin F."/>
        </authorList>
    </citation>
    <scope>NUCLEOTIDE SEQUENCE [LARGE SCALE GENOMIC DNA]</scope>
    <source>
        <strain evidence="8">98AG31 / pathotype 3-4-7</strain>
    </source>
</reference>
<dbReference type="InParanoid" id="F4RKU8"/>
<dbReference type="PANTHER" id="PTHR18916:SF85">
    <property type="entry name" value="TUBULIN-FOLDING COFACTOR B"/>
    <property type="match status" value="1"/>
</dbReference>
<evidence type="ECO:0008006" key="9">
    <source>
        <dbReference type="Google" id="ProtNLM"/>
    </source>
</evidence>
<dbReference type="OrthoDB" id="2500108at2759"/>
<organism evidence="8">
    <name type="scientific">Melampsora larici-populina (strain 98AG31 / pathotype 3-4-7)</name>
    <name type="common">Poplar leaf rust fungus</name>
    <dbReference type="NCBI Taxonomy" id="747676"/>
    <lineage>
        <taxon>Eukaryota</taxon>
        <taxon>Fungi</taxon>
        <taxon>Dikarya</taxon>
        <taxon>Basidiomycota</taxon>
        <taxon>Pucciniomycotina</taxon>
        <taxon>Pucciniomycetes</taxon>
        <taxon>Pucciniales</taxon>
        <taxon>Melampsoraceae</taxon>
        <taxon>Melampsora</taxon>
    </lineage>
</organism>
<dbReference type="GO" id="GO:0007023">
    <property type="term" value="P:post-chaperonin tubulin folding pathway"/>
    <property type="evidence" value="ECO:0007669"/>
    <property type="project" value="InterPro"/>
</dbReference>
<dbReference type="RefSeq" id="XP_007409934.1">
    <property type="nucleotide sequence ID" value="XM_007409872.1"/>
</dbReference>
<dbReference type="InterPro" id="IPR036859">
    <property type="entry name" value="CAP-Gly_dom_sf"/>
</dbReference>
<dbReference type="Pfam" id="PF14560">
    <property type="entry name" value="Ubiquitin_2"/>
    <property type="match status" value="1"/>
</dbReference>
<dbReference type="HOGENOM" id="CLU_067577_2_0_1"/>
<dbReference type="eggNOG" id="KOG3206">
    <property type="taxonomic scope" value="Eukaryota"/>
</dbReference>
<evidence type="ECO:0000313" key="7">
    <source>
        <dbReference type="EMBL" id="EGG06974.1"/>
    </source>
</evidence>
<feature type="domain" description="Ubiquitin-like" evidence="5">
    <location>
        <begin position="6"/>
        <end position="91"/>
    </location>
</feature>
<evidence type="ECO:0000313" key="8">
    <source>
        <dbReference type="Proteomes" id="UP000001072"/>
    </source>
</evidence>
<dbReference type="InterPro" id="IPR029071">
    <property type="entry name" value="Ubiquitin-like_domsf"/>
</dbReference>
<dbReference type="GO" id="GO:0031122">
    <property type="term" value="P:cytoplasmic microtubule organization"/>
    <property type="evidence" value="ECO:0007669"/>
    <property type="project" value="EnsemblFungi"/>
</dbReference>
<sequence length="247" mass="27544">MSTKLVTVWISSTDSYSERRLSPHLLISQLKTKLEPITGIPINSQKVALNLVPGQSHATHSIFLDDDNRTLLEYGVQEGSTIDVIDTDPTSASKAGQYNDVSGVEKFEISPEEYAKRRDTLRAFKERNKLGRFADEVKENESEKKDFEEVEEDFKILFPLGSRCEVSGSNGTSASRGTIRFVGPVEFNKTHAFWVGIELDEPDGKNDGSVMGVRYFSCQASHGTFVQPERVTIGDFPTLDPFADEEL</sequence>
<dbReference type="PROSITE" id="PS00845">
    <property type="entry name" value="CAP_GLY_1"/>
    <property type="match status" value="1"/>
</dbReference>
<dbReference type="FunCoup" id="F4RKU8">
    <property type="interactions" value="368"/>
</dbReference>
<dbReference type="PANTHER" id="PTHR18916">
    <property type="entry name" value="DYNACTIN 1-RELATED MICROTUBULE-BINDING"/>
    <property type="match status" value="1"/>
</dbReference>
<keyword evidence="3" id="KW-0143">Chaperone</keyword>
<dbReference type="GeneID" id="18927509"/>
<dbReference type="SMART" id="SM01052">
    <property type="entry name" value="CAP_GLY"/>
    <property type="match status" value="1"/>
</dbReference>
<dbReference type="VEuPathDB" id="FungiDB:MELLADRAFT_35886"/>
<dbReference type="PROSITE" id="PS50245">
    <property type="entry name" value="CAP_GLY_2"/>
    <property type="match status" value="1"/>
</dbReference>
<gene>
    <name evidence="7" type="ORF">MELLADRAFT_35886</name>
</gene>
<dbReference type="KEGG" id="mlr:MELLADRAFT_35886"/>
<dbReference type="GO" id="GO:0005634">
    <property type="term" value="C:nucleus"/>
    <property type="evidence" value="ECO:0007669"/>
    <property type="project" value="TreeGrafter"/>
</dbReference>
<dbReference type="Proteomes" id="UP000001072">
    <property type="component" value="Unassembled WGS sequence"/>
</dbReference>
<accession>F4RKU8</accession>
<dbReference type="EMBL" id="GL883106">
    <property type="protein sequence ID" value="EGG06974.1"/>
    <property type="molecule type" value="Genomic_DNA"/>
</dbReference>
<evidence type="ECO:0000259" key="5">
    <source>
        <dbReference type="PROSITE" id="PS50053"/>
    </source>
</evidence>
<evidence type="ECO:0000256" key="3">
    <source>
        <dbReference type="ARBA" id="ARBA00023186"/>
    </source>
</evidence>
<feature type="domain" description="CAP-Gly" evidence="6">
    <location>
        <begin position="194"/>
        <end position="227"/>
    </location>
</feature>
<dbReference type="GO" id="GO:0005938">
    <property type="term" value="C:cell cortex"/>
    <property type="evidence" value="ECO:0007669"/>
    <property type="project" value="TreeGrafter"/>
</dbReference>
<dbReference type="InterPro" id="IPR000626">
    <property type="entry name" value="Ubiquitin-like_dom"/>
</dbReference>
<dbReference type="AlphaFoldDB" id="F4RKU8"/>
<dbReference type="GO" id="GO:0043014">
    <property type="term" value="F:alpha-tubulin binding"/>
    <property type="evidence" value="ECO:0007669"/>
    <property type="project" value="InterPro"/>
</dbReference>
<dbReference type="Pfam" id="PF01302">
    <property type="entry name" value="CAP_GLY"/>
    <property type="match status" value="1"/>
</dbReference>